<dbReference type="PANTHER" id="PTHR46178">
    <property type="entry name" value="SEVEN TM RECEPTOR"/>
    <property type="match status" value="1"/>
</dbReference>
<evidence type="ECO:0000313" key="3">
    <source>
        <dbReference type="WBParaSite" id="Csp11.Scaffold522.g2956.t1"/>
    </source>
</evidence>
<dbReference type="InterPro" id="IPR019428">
    <property type="entry name" value="7TM_GPCR_serpentine_rcpt_Str"/>
</dbReference>
<dbReference type="eggNOG" id="ENOG502R1A9">
    <property type="taxonomic scope" value="Eukaryota"/>
</dbReference>
<keyword evidence="1" id="KW-0812">Transmembrane</keyword>
<proteinExistence type="predicted"/>
<dbReference type="Pfam" id="PF10326">
    <property type="entry name" value="7TM_GPCR_Str"/>
    <property type="match status" value="1"/>
</dbReference>
<organism evidence="2 3">
    <name type="scientific">Caenorhabditis tropicalis</name>
    <dbReference type="NCBI Taxonomy" id="1561998"/>
    <lineage>
        <taxon>Eukaryota</taxon>
        <taxon>Metazoa</taxon>
        <taxon>Ecdysozoa</taxon>
        <taxon>Nematoda</taxon>
        <taxon>Chromadorea</taxon>
        <taxon>Rhabditida</taxon>
        <taxon>Rhabditina</taxon>
        <taxon>Rhabditomorpha</taxon>
        <taxon>Rhabditoidea</taxon>
        <taxon>Rhabditidae</taxon>
        <taxon>Peloderinae</taxon>
        <taxon>Caenorhabditis</taxon>
    </lineage>
</organism>
<dbReference type="STRING" id="1561998.A0A1I7T6S2"/>
<dbReference type="PANTHER" id="PTHR46178:SF3">
    <property type="entry name" value="SEVEN TM RECEPTOR"/>
    <property type="match status" value="1"/>
</dbReference>
<feature type="transmembrane region" description="Helical" evidence="1">
    <location>
        <begin position="130"/>
        <end position="150"/>
    </location>
</feature>
<dbReference type="Proteomes" id="UP000095282">
    <property type="component" value="Unplaced"/>
</dbReference>
<feature type="transmembrane region" description="Helical" evidence="1">
    <location>
        <begin position="43"/>
        <end position="65"/>
    </location>
</feature>
<keyword evidence="2" id="KW-1185">Reference proteome</keyword>
<evidence type="ECO:0000313" key="2">
    <source>
        <dbReference type="Proteomes" id="UP000095282"/>
    </source>
</evidence>
<keyword evidence="1" id="KW-1133">Transmembrane helix</keyword>
<reference evidence="3" key="1">
    <citation type="submission" date="2016-11" db="UniProtKB">
        <authorList>
            <consortium name="WormBaseParasite"/>
        </authorList>
    </citation>
    <scope>IDENTIFICATION</scope>
</reference>
<keyword evidence="1" id="KW-0472">Membrane</keyword>
<name>A0A1I7T6S2_9PELO</name>
<protein>
    <submittedName>
        <fullName evidence="3">G_PROTEIN_RECEP_F1_2 domain-containing protein</fullName>
    </submittedName>
</protein>
<sequence>MINSDLPILFDKIGFAVSFIANFFVIYLTVFHIKKMSRTYKKMVIMFAVCGILYTSIEVITRPFSHNYNKCLAFFSLNTYLSQSLVKFFLALWPGLYLVILSLITIQFFYRYLCLLHIKKAKQFENMASVIWMIYPFVPSGLDSLLFYVFCTSDEYSDSFMK</sequence>
<dbReference type="WBParaSite" id="Csp11.Scaffold522.g2956.t1">
    <property type="protein sequence ID" value="Csp11.Scaffold522.g2956.t1"/>
    <property type="gene ID" value="Csp11.Scaffold522.g2956"/>
</dbReference>
<feature type="transmembrane region" description="Helical" evidence="1">
    <location>
        <begin position="13"/>
        <end position="31"/>
    </location>
</feature>
<evidence type="ECO:0000256" key="1">
    <source>
        <dbReference type="SAM" id="Phobius"/>
    </source>
</evidence>
<dbReference type="AlphaFoldDB" id="A0A1I7T6S2"/>
<accession>A0A1I7T6S2</accession>
<feature type="transmembrane region" description="Helical" evidence="1">
    <location>
        <begin position="85"/>
        <end position="110"/>
    </location>
</feature>